<feature type="region of interest" description="Disordered" evidence="1">
    <location>
        <begin position="68"/>
        <end position="88"/>
    </location>
</feature>
<gene>
    <name evidence="2" type="ORF">NP493_96g05033</name>
</gene>
<organism evidence="2 3">
    <name type="scientific">Ridgeia piscesae</name>
    <name type="common">Tubeworm</name>
    <dbReference type="NCBI Taxonomy" id="27915"/>
    <lineage>
        <taxon>Eukaryota</taxon>
        <taxon>Metazoa</taxon>
        <taxon>Spiralia</taxon>
        <taxon>Lophotrochozoa</taxon>
        <taxon>Annelida</taxon>
        <taxon>Polychaeta</taxon>
        <taxon>Sedentaria</taxon>
        <taxon>Canalipalpata</taxon>
        <taxon>Sabellida</taxon>
        <taxon>Siboglinidae</taxon>
        <taxon>Ridgeia</taxon>
    </lineage>
</organism>
<evidence type="ECO:0000313" key="2">
    <source>
        <dbReference type="EMBL" id="KAK2189803.1"/>
    </source>
</evidence>
<sequence>MRDLRTAGWGLHGRRSSLFVFPCINIDGFLRFLGRFVWDCWSGAGARMSTEREDIGWSAGDNTTLCVGPSSRERNAARQGSINTPAGDRRVIGTRGSLLGTVECPIWTMS</sequence>
<reference evidence="2" key="1">
    <citation type="journal article" date="2023" name="Mol. Biol. Evol.">
        <title>Third-Generation Sequencing Reveals the Adaptive Role of the Epigenome in Three Deep-Sea Polychaetes.</title>
        <authorList>
            <person name="Perez M."/>
            <person name="Aroh O."/>
            <person name="Sun Y."/>
            <person name="Lan Y."/>
            <person name="Juniper S.K."/>
            <person name="Young C.R."/>
            <person name="Angers B."/>
            <person name="Qian P.Y."/>
        </authorList>
    </citation>
    <scope>NUCLEOTIDE SEQUENCE</scope>
    <source>
        <strain evidence="2">R07B-5</strain>
    </source>
</reference>
<accession>A0AAD9UHK0</accession>
<evidence type="ECO:0000256" key="1">
    <source>
        <dbReference type="SAM" id="MobiDB-lite"/>
    </source>
</evidence>
<evidence type="ECO:0000313" key="3">
    <source>
        <dbReference type="Proteomes" id="UP001209878"/>
    </source>
</evidence>
<name>A0AAD9UHK0_RIDPI</name>
<protein>
    <submittedName>
        <fullName evidence="2">Uncharacterized protein</fullName>
    </submittedName>
</protein>
<comment type="caution">
    <text evidence="2">The sequence shown here is derived from an EMBL/GenBank/DDBJ whole genome shotgun (WGS) entry which is preliminary data.</text>
</comment>
<keyword evidence="3" id="KW-1185">Reference proteome</keyword>
<dbReference type="AlphaFoldDB" id="A0AAD9UHK0"/>
<proteinExistence type="predicted"/>
<dbReference type="Proteomes" id="UP001209878">
    <property type="component" value="Unassembled WGS sequence"/>
</dbReference>
<dbReference type="EMBL" id="JAODUO010000096">
    <property type="protein sequence ID" value="KAK2189803.1"/>
    <property type="molecule type" value="Genomic_DNA"/>
</dbReference>